<reference evidence="3" key="1">
    <citation type="submission" date="2022-11" db="UniProtKB">
        <authorList>
            <consortium name="WormBaseParasite"/>
        </authorList>
    </citation>
    <scope>IDENTIFICATION</scope>
</reference>
<organism evidence="2 3">
    <name type="scientific">Parascaris equorum</name>
    <name type="common">Equine roundworm</name>
    <dbReference type="NCBI Taxonomy" id="6256"/>
    <lineage>
        <taxon>Eukaryota</taxon>
        <taxon>Metazoa</taxon>
        <taxon>Ecdysozoa</taxon>
        <taxon>Nematoda</taxon>
        <taxon>Chromadorea</taxon>
        <taxon>Rhabditida</taxon>
        <taxon>Spirurina</taxon>
        <taxon>Ascaridomorpha</taxon>
        <taxon>Ascaridoidea</taxon>
        <taxon>Ascarididae</taxon>
        <taxon>Parascaris</taxon>
    </lineage>
</organism>
<dbReference type="WBParaSite" id="PEQ_0000117901-mRNA-1">
    <property type="protein sequence ID" value="PEQ_0000117901-mRNA-1"/>
    <property type="gene ID" value="PEQ_0000117901"/>
</dbReference>
<dbReference type="InterPro" id="IPR035441">
    <property type="entry name" value="TFIIS/LEDGF_dom_sf"/>
</dbReference>
<evidence type="ECO:0000313" key="2">
    <source>
        <dbReference type="Proteomes" id="UP000887564"/>
    </source>
</evidence>
<name>A0A914R3J3_PAREQ</name>
<accession>A0A914R3J3</accession>
<dbReference type="Proteomes" id="UP000887564">
    <property type="component" value="Unplaced"/>
</dbReference>
<dbReference type="SUPFAM" id="SSF47676">
    <property type="entry name" value="Conserved domain common to transcription factors TFIIS, elongin A, CRSP70"/>
    <property type="match status" value="1"/>
</dbReference>
<protein>
    <submittedName>
        <fullName evidence="3">Uncharacterized protein</fullName>
    </submittedName>
</protein>
<proteinExistence type="predicted"/>
<keyword evidence="2" id="KW-1185">Reference proteome</keyword>
<feature type="compositionally biased region" description="Basic and acidic residues" evidence="1">
    <location>
        <begin position="104"/>
        <end position="118"/>
    </location>
</feature>
<feature type="region of interest" description="Disordered" evidence="1">
    <location>
        <begin position="75"/>
        <end position="118"/>
    </location>
</feature>
<evidence type="ECO:0000313" key="3">
    <source>
        <dbReference type="WBParaSite" id="PEQ_0000117901-mRNA-1"/>
    </source>
</evidence>
<sequence length="150" mass="16062">MGAWLKTAERNGDWNRLKLLLSQCAQANLTVELLQANDTPKFVRKLSKSCVDIGGPEDSQKAEPSRVAAVVQKSKSDSATTIESEAVAVKSEGAKKAQSTSGTEKGEKSDKGFGDKEDLVDCDKEDLVSCEKSIEAQQKHSATTSLEDGS</sequence>
<evidence type="ECO:0000256" key="1">
    <source>
        <dbReference type="SAM" id="MobiDB-lite"/>
    </source>
</evidence>
<dbReference type="AlphaFoldDB" id="A0A914R3J3"/>